<dbReference type="Proteomes" id="UP001143362">
    <property type="component" value="Unassembled WGS sequence"/>
</dbReference>
<dbReference type="InterPro" id="IPR036942">
    <property type="entry name" value="Beta-barrel_TonB_sf"/>
</dbReference>
<evidence type="ECO:0000256" key="6">
    <source>
        <dbReference type="ARBA" id="ARBA00023004"/>
    </source>
</evidence>
<dbReference type="Pfam" id="PF07715">
    <property type="entry name" value="Plug"/>
    <property type="match status" value="1"/>
</dbReference>
<evidence type="ECO:0000256" key="1">
    <source>
        <dbReference type="ARBA" id="ARBA00004571"/>
    </source>
</evidence>
<evidence type="ECO:0000313" key="14">
    <source>
        <dbReference type="Proteomes" id="UP001143362"/>
    </source>
</evidence>
<comment type="caution">
    <text evidence="13">The sequence shown here is derived from an EMBL/GenBank/DDBJ whole genome shotgun (WGS) entry which is preliminary data.</text>
</comment>
<feature type="signal peptide" evidence="11">
    <location>
        <begin position="1"/>
        <end position="37"/>
    </location>
</feature>
<dbReference type="SUPFAM" id="SSF56935">
    <property type="entry name" value="Porins"/>
    <property type="match status" value="1"/>
</dbReference>
<evidence type="ECO:0000259" key="12">
    <source>
        <dbReference type="Pfam" id="PF07715"/>
    </source>
</evidence>
<feature type="chain" id="PRO_5047176220" evidence="11">
    <location>
        <begin position="38"/>
        <end position="910"/>
    </location>
</feature>
<sequence>MRTTKGASVKTITKMKASSMRSSIVLAMSLAAVAVVAQEDEQEQPAEQRQGRMLEEIVVTVERREQSLQDYAGTAFAISGDDLKLQGIQNLADLSESTPGLQINNKQGNFEVWIRGIGSSNNTELGDPAAATHYDGVYLPRPTGIGSAFYDIARVEVNMGPQGTLRGRNATAGSVNIVPWRPGIGVFDAMIEVEGGNYNSKMVTGMVNLPVGDNSAFRIAAYGMEHDAYYNDVGPLSQDIAEAAENSSARLQYLWEPNDKASLLLAFDYLDEKGSGYTGTNYANPLGNGIDPEDIKDPRDVHARGLEPRNDTEHWGAKLEFKYDLGFAQLEYTGSFRSLDYNFEASTPLTPDYQGVTETLGPLDEAYDNWSRFQFLTESESTIHELRLISPTEERLYYTVGLFYFKENQKSFLASAGDRGTFFQGAEFNQPDVVGESISAYGDMTFEINERMRISAGLRYTYDEKSRQGVNGRYAFALGGFDVTTGNEFACCMGARVGTEGFEFAGFDRQIYDPDLDGSGDVSGDEFLEFYNDGIKSYGARDTLDDILANGIQPGGSATPAQCTDTITTDGLICPADGNHSFVDVINPSTSITVQDGEMDADFVDWRLRLAYDVGESSMAYGLVSTGHKSGGFNDTFSDPEVGIDISPTYDTETVTLYELGWKSEFDLGSVPTRFNASAFYYDYADQVFTSLLSVEQALDFDSGVPPDPDAIDQSGALVVSFSYNAADSEIYGMQFDGGFDLPYNFSFDYTALWLEAEIIEAEPIQDFRFQADVAPDDAVFRSIDGKRLPHTPKYQLNMKLSQWFAVPWGTVDYVVSAGWRDEQYLTIFNGEDYGQPEDPRQRLDDRVPAYWTFDVGMGYSHGDGNLRIEAFANNSTEEVKNAAVIITQFDNTRFYTRPRTYGARVKYFF</sequence>
<reference evidence="13" key="1">
    <citation type="submission" date="2019-02" db="EMBL/GenBank/DDBJ databases">
        <authorList>
            <person name="Li S.-H."/>
        </authorList>
    </citation>
    <scope>NUCLEOTIDE SEQUENCE</scope>
    <source>
        <strain evidence="13">IMCC14734</strain>
    </source>
</reference>
<dbReference type="InterPro" id="IPR018247">
    <property type="entry name" value="EF_Hand_1_Ca_BS"/>
</dbReference>
<dbReference type="PROSITE" id="PS00018">
    <property type="entry name" value="EF_HAND_1"/>
    <property type="match status" value="1"/>
</dbReference>
<dbReference type="Gene3D" id="2.40.170.20">
    <property type="entry name" value="TonB-dependent receptor, beta-barrel domain"/>
    <property type="match status" value="2"/>
</dbReference>
<keyword evidence="11" id="KW-0732">Signal</keyword>
<evidence type="ECO:0000256" key="10">
    <source>
        <dbReference type="ARBA" id="ARBA00023237"/>
    </source>
</evidence>
<keyword evidence="10" id="KW-0998">Cell outer membrane</keyword>
<protein>
    <submittedName>
        <fullName evidence="13">TonB-dependent receptor</fullName>
    </submittedName>
</protein>
<dbReference type="EMBL" id="SHNN01000001">
    <property type="protein sequence ID" value="MCX2980176.1"/>
    <property type="molecule type" value="Genomic_DNA"/>
</dbReference>
<keyword evidence="8" id="KW-0798">TonB box</keyword>
<keyword evidence="3" id="KW-1134">Transmembrane beta strand</keyword>
<keyword evidence="2" id="KW-0813">Transport</keyword>
<dbReference type="PANTHER" id="PTHR32552:SF81">
    <property type="entry name" value="TONB-DEPENDENT OUTER MEMBRANE RECEPTOR"/>
    <property type="match status" value="1"/>
</dbReference>
<gene>
    <name evidence="13" type="ORF">EYC98_04760</name>
</gene>
<dbReference type="InterPro" id="IPR012910">
    <property type="entry name" value="Plug_dom"/>
</dbReference>
<keyword evidence="6" id="KW-0408">Iron</keyword>
<keyword evidence="13" id="KW-0675">Receptor</keyword>
<comment type="subcellular location">
    <subcellularLocation>
        <location evidence="1">Cell outer membrane</location>
        <topology evidence="1">Multi-pass membrane protein</topology>
    </subcellularLocation>
</comment>
<evidence type="ECO:0000256" key="5">
    <source>
        <dbReference type="ARBA" id="ARBA00022692"/>
    </source>
</evidence>
<name>A0ABT3TEG1_9GAMM</name>
<feature type="domain" description="TonB-dependent receptor plug" evidence="12">
    <location>
        <begin position="68"/>
        <end position="173"/>
    </location>
</feature>
<evidence type="ECO:0000256" key="7">
    <source>
        <dbReference type="ARBA" id="ARBA00023065"/>
    </source>
</evidence>
<accession>A0ABT3TEG1</accession>
<evidence type="ECO:0000256" key="11">
    <source>
        <dbReference type="SAM" id="SignalP"/>
    </source>
</evidence>
<evidence type="ECO:0000256" key="4">
    <source>
        <dbReference type="ARBA" id="ARBA00022496"/>
    </source>
</evidence>
<keyword evidence="14" id="KW-1185">Reference proteome</keyword>
<proteinExistence type="predicted"/>
<evidence type="ECO:0000256" key="8">
    <source>
        <dbReference type="ARBA" id="ARBA00023077"/>
    </source>
</evidence>
<keyword evidence="7" id="KW-0406">Ion transport</keyword>
<organism evidence="13 14">
    <name type="scientific">Candidatus Litorirhabdus singularis</name>
    <dbReference type="NCBI Taxonomy" id="2518993"/>
    <lineage>
        <taxon>Bacteria</taxon>
        <taxon>Pseudomonadati</taxon>
        <taxon>Pseudomonadota</taxon>
        <taxon>Gammaproteobacteria</taxon>
        <taxon>Cellvibrionales</taxon>
        <taxon>Halieaceae</taxon>
        <taxon>Candidatus Litorirhabdus</taxon>
    </lineage>
</organism>
<keyword evidence="9" id="KW-0472">Membrane</keyword>
<evidence type="ECO:0000256" key="2">
    <source>
        <dbReference type="ARBA" id="ARBA00022448"/>
    </source>
</evidence>
<evidence type="ECO:0000256" key="9">
    <source>
        <dbReference type="ARBA" id="ARBA00023136"/>
    </source>
</evidence>
<evidence type="ECO:0000256" key="3">
    <source>
        <dbReference type="ARBA" id="ARBA00022452"/>
    </source>
</evidence>
<dbReference type="PANTHER" id="PTHR32552">
    <property type="entry name" value="FERRICHROME IRON RECEPTOR-RELATED"/>
    <property type="match status" value="1"/>
</dbReference>
<dbReference type="InterPro" id="IPR039426">
    <property type="entry name" value="TonB-dep_rcpt-like"/>
</dbReference>
<keyword evidence="4" id="KW-0410">Iron transport</keyword>
<evidence type="ECO:0000313" key="13">
    <source>
        <dbReference type="EMBL" id="MCX2980176.1"/>
    </source>
</evidence>
<keyword evidence="5" id="KW-0812">Transmembrane</keyword>